<protein>
    <submittedName>
        <fullName evidence="2">ALK tyrosine kinase receptor</fullName>
    </submittedName>
</protein>
<keyword evidence="3" id="KW-1185">Reference proteome</keyword>
<dbReference type="Proteomes" id="UP001249851">
    <property type="component" value="Unassembled WGS sequence"/>
</dbReference>
<dbReference type="Gene3D" id="2.60.120.260">
    <property type="entry name" value="Galactose-binding domain-like"/>
    <property type="match status" value="1"/>
</dbReference>
<keyword evidence="2" id="KW-0675">Receptor</keyword>
<dbReference type="EMBL" id="JARQWQ010000056">
    <property type="protein sequence ID" value="KAK2556374.1"/>
    <property type="molecule type" value="Genomic_DNA"/>
</dbReference>
<dbReference type="SUPFAM" id="SSF49785">
    <property type="entry name" value="Galactose-binding domain-like"/>
    <property type="match status" value="1"/>
</dbReference>
<dbReference type="AlphaFoldDB" id="A0AAD9Q872"/>
<dbReference type="GO" id="GO:0016301">
    <property type="term" value="F:kinase activity"/>
    <property type="evidence" value="ECO:0007669"/>
    <property type="project" value="UniProtKB-KW"/>
</dbReference>
<evidence type="ECO:0000313" key="2">
    <source>
        <dbReference type="EMBL" id="KAK2556374.1"/>
    </source>
</evidence>
<dbReference type="PANTHER" id="PTHR31535">
    <property type="match status" value="1"/>
</dbReference>
<feature type="compositionally biased region" description="Gly residues" evidence="1">
    <location>
        <begin position="533"/>
        <end position="559"/>
    </location>
</feature>
<sequence length="600" mass="63750">MRQLKEHVRSTFHSNKTLAEAMCQRSAVEIQKWKQKRFKNSELILVISHVCKIQPITSELGFSSVASEKCSKSPPYDGFTGGFWLGGSSNDATVRFHKGSEFGFEKNPSVYSHLVIPPWNRPFKPGYCKSWEWHTDKKYREKRVAICKLYTEGKHECDSETGFCPDKCPYSNGSYPYWRIRNAVDVPFLWVISGLKFYDTAASNKPLNVDPRKGYASSYFGPGYPPSMAFDNNPESLWISNGAAPPGMQWIGYEFPHPVFIGSVQISTEEDKPDRLPALMYVESSCEKYFRQFVTQWVIFNPDHNVNKRYNVFNMAKFTNLGATGRVGPTNVGSHYQGQDHEGQVTVKKGIQMWKVPATGMYTIEASGAAGGYDKFTSSSKRGKGARVKGNFHLKRGAVLKILVGQEGGVNAISGGAGGGGGTFVVTDENTPLLIAGGGGGVDKMKGESPRCHGASSKNANAGYGGSQFQGGTAGRGAEEGDNNYSGGGGGGFETSGRSNQNFGGAKGTGGEGGKSFYKGSLGGRSNQNEVDGGFGGGGGPNGAGGGGGGGGGYSGGASGSRSNSCGGGGGSFNGGQEQTNQSGINNGHGYVIIKLLNVK</sequence>
<feature type="compositionally biased region" description="Gly residues" evidence="1">
    <location>
        <begin position="505"/>
        <end position="514"/>
    </location>
</feature>
<organism evidence="2 3">
    <name type="scientific">Acropora cervicornis</name>
    <name type="common">Staghorn coral</name>
    <dbReference type="NCBI Taxonomy" id="6130"/>
    <lineage>
        <taxon>Eukaryota</taxon>
        <taxon>Metazoa</taxon>
        <taxon>Cnidaria</taxon>
        <taxon>Anthozoa</taxon>
        <taxon>Hexacorallia</taxon>
        <taxon>Scleractinia</taxon>
        <taxon>Astrocoeniina</taxon>
        <taxon>Acroporidae</taxon>
        <taxon>Acropora</taxon>
    </lineage>
</organism>
<name>A0AAD9Q872_ACRCE</name>
<feature type="region of interest" description="Disordered" evidence="1">
    <location>
        <begin position="441"/>
        <end position="587"/>
    </location>
</feature>
<proteinExistence type="predicted"/>
<gene>
    <name evidence="2" type="ORF">P5673_021602</name>
</gene>
<feature type="compositionally biased region" description="Gly residues" evidence="1">
    <location>
        <begin position="463"/>
        <end position="475"/>
    </location>
</feature>
<dbReference type="InterPro" id="IPR008979">
    <property type="entry name" value="Galactose-bd-like_sf"/>
</dbReference>
<keyword evidence="2" id="KW-0808">Transferase</keyword>
<accession>A0AAD9Q872</accession>
<keyword evidence="2" id="KW-0418">Kinase</keyword>
<reference evidence="2" key="1">
    <citation type="journal article" date="2023" name="G3 (Bethesda)">
        <title>Whole genome assembly and annotation of the endangered Caribbean coral Acropora cervicornis.</title>
        <authorList>
            <person name="Selwyn J.D."/>
            <person name="Vollmer S.V."/>
        </authorList>
    </citation>
    <scope>NUCLEOTIDE SEQUENCE</scope>
    <source>
        <strain evidence="2">K2</strain>
    </source>
</reference>
<reference evidence="2" key="2">
    <citation type="journal article" date="2023" name="Science">
        <title>Genomic signatures of disease resistance in endangered staghorn corals.</title>
        <authorList>
            <person name="Vollmer S.V."/>
            <person name="Selwyn J.D."/>
            <person name="Despard B.A."/>
            <person name="Roesel C.L."/>
        </authorList>
    </citation>
    <scope>NUCLEOTIDE SEQUENCE</scope>
    <source>
        <strain evidence="2">K2</strain>
    </source>
</reference>
<feature type="compositionally biased region" description="Polar residues" evidence="1">
    <location>
        <begin position="577"/>
        <end position="586"/>
    </location>
</feature>
<comment type="caution">
    <text evidence="2">The sequence shown here is derived from an EMBL/GenBank/DDBJ whole genome shotgun (WGS) entry which is preliminary data.</text>
</comment>
<dbReference type="PANTHER" id="PTHR31535:SF3">
    <property type="entry name" value="REGULATORY PROTEIN ZESTE"/>
    <property type="match status" value="1"/>
</dbReference>
<evidence type="ECO:0000313" key="3">
    <source>
        <dbReference type="Proteomes" id="UP001249851"/>
    </source>
</evidence>
<evidence type="ECO:0000256" key="1">
    <source>
        <dbReference type="SAM" id="MobiDB-lite"/>
    </source>
</evidence>